<evidence type="ECO:0000256" key="5">
    <source>
        <dbReference type="ARBA" id="ARBA00023136"/>
    </source>
</evidence>
<evidence type="ECO:0000259" key="7">
    <source>
        <dbReference type="Pfam" id="PF02687"/>
    </source>
</evidence>
<dbReference type="Proteomes" id="UP001612741">
    <property type="component" value="Unassembled WGS sequence"/>
</dbReference>
<evidence type="ECO:0000313" key="9">
    <source>
        <dbReference type="Proteomes" id="UP001612741"/>
    </source>
</evidence>
<feature type="transmembrane region" description="Helical" evidence="6">
    <location>
        <begin position="468"/>
        <end position="491"/>
    </location>
</feature>
<feature type="transmembrane region" description="Helical" evidence="6">
    <location>
        <begin position="691"/>
        <end position="710"/>
    </location>
</feature>
<reference evidence="8 9" key="1">
    <citation type="submission" date="2024-10" db="EMBL/GenBank/DDBJ databases">
        <title>The Natural Products Discovery Center: Release of the First 8490 Sequenced Strains for Exploring Actinobacteria Biosynthetic Diversity.</title>
        <authorList>
            <person name="Kalkreuter E."/>
            <person name="Kautsar S.A."/>
            <person name="Yang D."/>
            <person name="Bader C.D."/>
            <person name="Teijaro C.N."/>
            <person name="Fluegel L."/>
            <person name="Davis C.M."/>
            <person name="Simpson J.R."/>
            <person name="Lauterbach L."/>
            <person name="Steele A.D."/>
            <person name="Gui C."/>
            <person name="Meng S."/>
            <person name="Li G."/>
            <person name="Viehrig K."/>
            <person name="Ye F."/>
            <person name="Su P."/>
            <person name="Kiefer A.F."/>
            <person name="Nichols A."/>
            <person name="Cepeda A.J."/>
            <person name="Yan W."/>
            <person name="Fan B."/>
            <person name="Jiang Y."/>
            <person name="Adhikari A."/>
            <person name="Zheng C.-J."/>
            <person name="Schuster L."/>
            <person name="Cowan T.M."/>
            <person name="Smanski M.J."/>
            <person name="Chevrette M.G."/>
            <person name="De Carvalho L.P.S."/>
            <person name="Shen B."/>
        </authorList>
    </citation>
    <scope>NUCLEOTIDE SEQUENCE [LARGE SCALE GENOMIC DNA]</scope>
    <source>
        <strain evidence="8 9">NPDC050545</strain>
    </source>
</reference>
<gene>
    <name evidence="8" type="ORF">ACIBG2_21160</name>
</gene>
<feature type="transmembrane region" description="Helical" evidence="6">
    <location>
        <begin position="295"/>
        <end position="320"/>
    </location>
</feature>
<keyword evidence="4 6" id="KW-1133">Transmembrane helix</keyword>
<evidence type="ECO:0000256" key="1">
    <source>
        <dbReference type="ARBA" id="ARBA00004651"/>
    </source>
</evidence>
<dbReference type="InterPro" id="IPR038766">
    <property type="entry name" value="Membrane_comp_ABC_pdt"/>
</dbReference>
<accession>A0ABW7YWD7</accession>
<organism evidence="8 9">
    <name type="scientific">Nonomuraea typhae</name>
    <dbReference type="NCBI Taxonomy" id="2603600"/>
    <lineage>
        <taxon>Bacteria</taxon>
        <taxon>Bacillati</taxon>
        <taxon>Actinomycetota</taxon>
        <taxon>Actinomycetes</taxon>
        <taxon>Streptosporangiales</taxon>
        <taxon>Streptosporangiaceae</taxon>
        <taxon>Nonomuraea</taxon>
    </lineage>
</organism>
<feature type="domain" description="ABC3 transporter permease C-terminal" evidence="7">
    <location>
        <begin position="251"/>
        <end position="371"/>
    </location>
</feature>
<feature type="transmembrane region" description="Helical" evidence="6">
    <location>
        <begin position="391"/>
        <end position="411"/>
    </location>
</feature>
<feature type="transmembrane region" description="Helical" evidence="6">
    <location>
        <begin position="423"/>
        <end position="447"/>
    </location>
</feature>
<keyword evidence="2" id="KW-1003">Cell membrane</keyword>
<dbReference type="EMBL" id="JBITGY010000005">
    <property type="protein sequence ID" value="MFI6499910.1"/>
    <property type="molecule type" value="Genomic_DNA"/>
</dbReference>
<feature type="transmembrane region" description="Helical" evidence="6">
    <location>
        <begin position="745"/>
        <end position="769"/>
    </location>
</feature>
<dbReference type="RefSeq" id="WP_397083507.1">
    <property type="nucleotide sequence ID" value="NZ_JBITGY010000005.1"/>
</dbReference>
<name>A0ABW7YWD7_9ACTN</name>
<proteinExistence type="predicted"/>
<protein>
    <submittedName>
        <fullName evidence="8">FtsX-like permease family protein</fullName>
    </submittedName>
</protein>
<keyword evidence="9" id="KW-1185">Reference proteome</keyword>
<dbReference type="PANTHER" id="PTHR30287:SF1">
    <property type="entry name" value="INNER MEMBRANE PROTEIN"/>
    <property type="match status" value="1"/>
</dbReference>
<evidence type="ECO:0000256" key="3">
    <source>
        <dbReference type="ARBA" id="ARBA00022692"/>
    </source>
</evidence>
<sequence>MIRTALAMSGLGGLVVAFFAVFGGMALVTGTGVVIESGLRSGISQQRLTHADVLVSAPQTIAQKEDLPVALPERAPVPASLAAELSRLPGVAVAAADVSFPAALVKARVEARGEAGHAWSSAAPAGAELVSGRAPTAPGELAVSTAHAVRQGAEVEVVAAGRHAAYRVTGVVDRPGLYFSDQTAVTLYGRPGKADLIALRAAPGTSAQTLAAAVGQKLGERYVVSTGRAKGDAESPETAAARTMLIALPSSIGGISLLIVGFVVGGGISLSITRQRRDLALLRAAGATPRQVRKLVAAQGMTAAVAALLPGAAAGYFLAAHFGDLLVSLGMLPERLPLTYSPWPAAGAAVLLLGVVRFSAWATSFPAAKMPATAAVRDSQSEPRTPSRPRFAGGLVLIGAAPALSTMPLFLRGEVAVVGPSMAALLSVVGLALAGPRLVQLGSGLLVRLVPARVSAPAWLAVTNTHGYALRTAGAVAALGMVVTLATSMTLTHTTVLSATTAETAEILKADAVVTAPAYGGIPHGLLESVRAAPGVKAAVATSTTTVLGRSLALGDPGEGLKDHAAMVLGPESAGIVDLGVTQGSLADLKGATIALDERAGKVGERRDLILGDGFRVKARVAATYTRTLGLGPVVLSRDLVAGHTTTGLASSVLVRLADPGALESLKERWPGVEIAADAASPQAGQTSAQLWINLAVLAVLLGYVLVSVANRLVATTAARGAELTAVERLGATRRQLLAMIRWEALLLALTACAAGLAMSVMPLLMLSIGFLGRPWPAGPLWLAPAAMAAVCLVVWAAYELTGRRLLRGRSS</sequence>
<evidence type="ECO:0000313" key="8">
    <source>
        <dbReference type="EMBL" id="MFI6499910.1"/>
    </source>
</evidence>
<keyword evidence="3 6" id="KW-0812">Transmembrane</keyword>
<keyword evidence="5 6" id="KW-0472">Membrane</keyword>
<dbReference type="PANTHER" id="PTHR30287">
    <property type="entry name" value="MEMBRANE COMPONENT OF PREDICTED ABC SUPERFAMILY METABOLITE UPTAKE TRANSPORTER"/>
    <property type="match status" value="1"/>
</dbReference>
<dbReference type="Pfam" id="PF02687">
    <property type="entry name" value="FtsX"/>
    <property type="match status" value="1"/>
</dbReference>
<comment type="subcellular location">
    <subcellularLocation>
        <location evidence="1">Cell membrane</location>
        <topology evidence="1">Multi-pass membrane protein</topology>
    </subcellularLocation>
</comment>
<comment type="caution">
    <text evidence="8">The sequence shown here is derived from an EMBL/GenBank/DDBJ whole genome shotgun (WGS) entry which is preliminary data.</text>
</comment>
<evidence type="ECO:0000256" key="4">
    <source>
        <dbReference type="ARBA" id="ARBA00022989"/>
    </source>
</evidence>
<feature type="transmembrane region" description="Helical" evidence="6">
    <location>
        <begin position="781"/>
        <end position="802"/>
    </location>
</feature>
<feature type="transmembrane region" description="Helical" evidence="6">
    <location>
        <begin position="340"/>
        <end position="360"/>
    </location>
</feature>
<evidence type="ECO:0000256" key="2">
    <source>
        <dbReference type="ARBA" id="ARBA00022475"/>
    </source>
</evidence>
<dbReference type="InterPro" id="IPR003838">
    <property type="entry name" value="ABC3_permease_C"/>
</dbReference>
<evidence type="ECO:0000256" key="6">
    <source>
        <dbReference type="SAM" id="Phobius"/>
    </source>
</evidence>
<feature type="transmembrane region" description="Helical" evidence="6">
    <location>
        <begin position="252"/>
        <end position="274"/>
    </location>
</feature>